<name>U2FGN3_9EURY</name>
<sequence length="162" mass="17471">MAPTRRQTIGLVSAAAVSAVGGCSAIGGNNEEEGEKSLLQPGVIGYANLDDSPHTLDLVVSIQGEVEYWETLELASVEQAESEQTNGALDISYPSKPVEYTVFARLDGTETAQTTSRAGIHWSHQHTVENPNCTRVRVLVQTSAELEVENWEPEPETSLCSD</sequence>
<organism evidence="1 2">
    <name type="scientific">Halorhabdus tiamatea SARL4B</name>
    <dbReference type="NCBI Taxonomy" id="1033806"/>
    <lineage>
        <taxon>Archaea</taxon>
        <taxon>Methanobacteriati</taxon>
        <taxon>Methanobacteriota</taxon>
        <taxon>Stenosarchaea group</taxon>
        <taxon>Halobacteria</taxon>
        <taxon>Halobacteriales</taxon>
        <taxon>Haloarculaceae</taxon>
        <taxon>Halorhabdus</taxon>
    </lineage>
</organism>
<comment type="caution">
    <text evidence="1">The sequence shown here is derived from an EMBL/GenBank/DDBJ whole genome shotgun (WGS) entry which is preliminary data.</text>
</comment>
<proteinExistence type="predicted"/>
<dbReference type="EMBL" id="AFNT02000003">
    <property type="protein sequence ID" value="ERJ07389.1"/>
    <property type="molecule type" value="Genomic_DNA"/>
</dbReference>
<protein>
    <submittedName>
        <fullName evidence="1">Membrane lipoprotein</fullName>
    </submittedName>
</protein>
<dbReference type="Proteomes" id="UP000003861">
    <property type="component" value="Unassembled WGS sequence"/>
</dbReference>
<evidence type="ECO:0000313" key="1">
    <source>
        <dbReference type="EMBL" id="ERJ07389.1"/>
    </source>
</evidence>
<dbReference type="PROSITE" id="PS51257">
    <property type="entry name" value="PROKAR_LIPOPROTEIN"/>
    <property type="match status" value="1"/>
</dbReference>
<gene>
    <name evidence="1" type="ORF">HLRTI_000431</name>
</gene>
<reference evidence="1 2" key="1">
    <citation type="journal article" date="2011" name="J. Bacteriol.">
        <title>Genome sequence of Halorhabdus tiamatea, the first archaeon isolated from a deep-sea anoxic brine lake.</title>
        <authorList>
            <person name="Antunes A."/>
            <person name="Alam I."/>
            <person name="Bajic V.B."/>
            <person name="Stingl U."/>
        </authorList>
    </citation>
    <scope>NUCLEOTIDE SEQUENCE [LARGE SCALE GENOMIC DNA]</scope>
    <source>
        <strain evidence="1 2">SARL4B</strain>
    </source>
</reference>
<keyword evidence="1" id="KW-0449">Lipoprotein</keyword>
<dbReference type="AlphaFoldDB" id="U2FGN3"/>
<evidence type="ECO:0000313" key="2">
    <source>
        <dbReference type="Proteomes" id="UP000003861"/>
    </source>
</evidence>
<accession>U2FGN3</accession>
<reference evidence="1 2" key="2">
    <citation type="journal article" date="2013" name="PLoS ONE">
        <title>INDIGO - INtegrated Data Warehouse of MIcrobial GenOmes with Examples from the Red Sea Extremophiles.</title>
        <authorList>
            <person name="Alam I."/>
            <person name="Antunes A."/>
            <person name="Kamau A.A."/>
            <person name="Ba Alawi W."/>
            <person name="Kalkatawi M."/>
            <person name="Stingl U."/>
            <person name="Bajic V.B."/>
        </authorList>
    </citation>
    <scope>NUCLEOTIDE SEQUENCE [LARGE SCALE GENOMIC DNA]</scope>
    <source>
        <strain evidence="1 2">SARL4B</strain>
    </source>
</reference>